<dbReference type="Proteomes" id="UP001234297">
    <property type="component" value="Chromosome 5"/>
</dbReference>
<organism evidence="1 2">
    <name type="scientific">Persea americana</name>
    <name type="common">Avocado</name>
    <dbReference type="NCBI Taxonomy" id="3435"/>
    <lineage>
        <taxon>Eukaryota</taxon>
        <taxon>Viridiplantae</taxon>
        <taxon>Streptophyta</taxon>
        <taxon>Embryophyta</taxon>
        <taxon>Tracheophyta</taxon>
        <taxon>Spermatophyta</taxon>
        <taxon>Magnoliopsida</taxon>
        <taxon>Magnoliidae</taxon>
        <taxon>Laurales</taxon>
        <taxon>Lauraceae</taxon>
        <taxon>Persea</taxon>
    </lineage>
</organism>
<protein>
    <submittedName>
        <fullName evidence="1">Uncharacterized protein</fullName>
    </submittedName>
</protein>
<accession>A0ACC2M592</accession>
<dbReference type="EMBL" id="CM056813">
    <property type="protein sequence ID" value="KAJ8640810.1"/>
    <property type="molecule type" value="Genomic_DNA"/>
</dbReference>
<comment type="caution">
    <text evidence="1">The sequence shown here is derived from an EMBL/GenBank/DDBJ whole genome shotgun (WGS) entry which is preliminary data.</text>
</comment>
<reference evidence="1 2" key="1">
    <citation type="journal article" date="2022" name="Hortic Res">
        <title>A haplotype resolved chromosomal level avocado genome allows analysis of novel avocado genes.</title>
        <authorList>
            <person name="Nath O."/>
            <person name="Fletcher S.J."/>
            <person name="Hayward A."/>
            <person name="Shaw L.M."/>
            <person name="Masouleh A.K."/>
            <person name="Furtado A."/>
            <person name="Henry R.J."/>
            <person name="Mitter N."/>
        </authorList>
    </citation>
    <scope>NUCLEOTIDE SEQUENCE [LARGE SCALE GENOMIC DNA]</scope>
    <source>
        <strain evidence="2">cv. Hass</strain>
    </source>
</reference>
<gene>
    <name evidence="1" type="ORF">MRB53_017504</name>
</gene>
<proteinExistence type="predicted"/>
<evidence type="ECO:0000313" key="1">
    <source>
        <dbReference type="EMBL" id="KAJ8640810.1"/>
    </source>
</evidence>
<sequence>MASPMDSVLASRKWLENLAEGRPFKLKGMGQTVEPLALSGIEVIRAERGRFLCKFVVPRHLTDKEGNWHPGAIAALIDAVGTATVLSYMEQGQVSIDFEISYFSRARTNDEVEIDAKVYVNQGKITTMIAEIKKKESGEMLALGRQWMASVKVERSKL</sequence>
<evidence type="ECO:0000313" key="2">
    <source>
        <dbReference type="Proteomes" id="UP001234297"/>
    </source>
</evidence>
<keyword evidence="2" id="KW-1185">Reference proteome</keyword>
<name>A0ACC2M592_PERAE</name>